<evidence type="ECO:0000256" key="1">
    <source>
        <dbReference type="SAM" id="MobiDB-lite"/>
    </source>
</evidence>
<sequence length="169" mass="18208">MQGMTRDQARQGWLDSSAAVLRVHELTGIFLTNHELLELCAAERCVAHVDCAFAAGPAPADQLFVRKVKGAGHCELLEADGVIVAIPEGSAEPLLCASDRIIVRGTAWVYSSEDGRPNREDGIWCLDLGASIRPLGFRPDDVEQLAAAINDGDLPRGTARSPHGRRRAN</sequence>
<reference evidence="3" key="1">
    <citation type="submission" date="2016-10" db="EMBL/GenBank/DDBJ databases">
        <authorList>
            <person name="Varghese N."/>
            <person name="Submissions S."/>
        </authorList>
    </citation>
    <scope>NUCLEOTIDE SEQUENCE [LARGE SCALE GENOMIC DNA]</scope>
    <source>
        <strain evidence="3">KCTC 32247</strain>
    </source>
</reference>
<protein>
    <submittedName>
        <fullName evidence="2">Uncharacterized protein</fullName>
    </submittedName>
</protein>
<proteinExistence type="predicted"/>
<keyword evidence="3" id="KW-1185">Reference proteome</keyword>
<evidence type="ECO:0000313" key="2">
    <source>
        <dbReference type="EMBL" id="SDS70172.1"/>
    </source>
</evidence>
<accession>A0A1H1UCE9</accession>
<name>A0A1H1UCE9_9PSED</name>
<dbReference type="Proteomes" id="UP000243359">
    <property type="component" value="Chromosome I"/>
</dbReference>
<dbReference type="AlphaFoldDB" id="A0A1H1UCE9"/>
<feature type="region of interest" description="Disordered" evidence="1">
    <location>
        <begin position="150"/>
        <end position="169"/>
    </location>
</feature>
<gene>
    <name evidence="2" type="ORF">SAMN05216221_2415</name>
</gene>
<dbReference type="EMBL" id="LT629751">
    <property type="protein sequence ID" value="SDS70172.1"/>
    <property type="molecule type" value="Genomic_DNA"/>
</dbReference>
<evidence type="ECO:0000313" key="3">
    <source>
        <dbReference type="Proteomes" id="UP000243359"/>
    </source>
</evidence>
<organism evidence="2 3">
    <name type="scientific">Pseudomonas oryzae</name>
    <dbReference type="NCBI Taxonomy" id="1392877"/>
    <lineage>
        <taxon>Bacteria</taxon>
        <taxon>Pseudomonadati</taxon>
        <taxon>Pseudomonadota</taxon>
        <taxon>Gammaproteobacteria</taxon>
        <taxon>Pseudomonadales</taxon>
        <taxon>Pseudomonadaceae</taxon>
        <taxon>Pseudomonas</taxon>
    </lineage>
</organism>